<comment type="caution">
    <text evidence="2">The sequence shown here is derived from an EMBL/GenBank/DDBJ whole genome shotgun (WGS) entry which is preliminary data.</text>
</comment>
<protein>
    <submittedName>
        <fullName evidence="2">Uncharacterized protein</fullName>
    </submittedName>
</protein>
<organism evidence="2 3">
    <name type="scientific">Shewanella carassii</name>
    <dbReference type="NCBI Taxonomy" id="1987584"/>
    <lineage>
        <taxon>Bacteria</taxon>
        <taxon>Pseudomonadati</taxon>
        <taxon>Pseudomonadota</taxon>
        <taxon>Gammaproteobacteria</taxon>
        <taxon>Alteromonadales</taxon>
        <taxon>Shewanellaceae</taxon>
        <taxon>Shewanella</taxon>
    </lineage>
</organism>
<keyword evidence="1" id="KW-0732">Signal</keyword>
<sequence length="82" mass="8971">MKSLTLLLAGMLLSGAALAADEENALPQASETDIQQFLQTCLQMADEDGVPVEERQQYLLDCVNDQLTEMGYQPLQSLPEAN</sequence>
<evidence type="ECO:0000313" key="3">
    <source>
        <dbReference type="Proteomes" id="UP000606498"/>
    </source>
</evidence>
<dbReference type="EMBL" id="BMKO01000005">
    <property type="protein sequence ID" value="GGE80572.1"/>
    <property type="molecule type" value="Genomic_DNA"/>
</dbReference>
<dbReference type="RefSeq" id="WP_100143438.1">
    <property type="nucleotide sequence ID" value="NZ_AP024618.1"/>
</dbReference>
<proteinExistence type="predicted"/>
<dbReference type="Proteomes" id="UP000606498">
    <property type="component" value="Unassembled WGS sequence"/>
</dbReference>
<feature type="signal peptide" evidence="1">
    <location>
        <begin position="1"/>
        <end position="19"/>
    </location>
</feature>
<evidence type="ECO:0000256" key="1">
    <source>
        <dbReference type="SAM" id="SignalP"/>
    </source>
</evidence>
<accession>A0ABQ1T449</accession>
<reference evidence="3" key="1">
    <citation type="journal article" date="2019" name="Int. J. Syst. Evol. Microbiol.">
        <title>The Global Catalogue of Microorganisms (GCM) 10K type strain sequencing project: providing services to taxonomists for standard genome sequencing and annotation.</title>
        <authorList>
            <consortium name="The Broad Institute Genomics Platform"/>
            <consortium name="The Broad Institute Genome Sequencing Center for Infectious Disease"/>
            <person name="Wu L."/>
            <person name="Ma J."/>
        </authorList>
    </citation>
    <scope>NUCLEOTIDE SEQUENCE [LARGE SCALE GENOMIC DNA]</scope>
    <source>
        <strain evidence="3">CGMCC 1.16033</strain>
    </source>
</reference>
<feature type="chain" id="PRO_5045830164" evidence="1">
    <location>
        <begin position="20"/>
        <end position="82"/>
    </location>
</feature>
<evidence type="ECO:0000313" key="2">
    <source>
        <dbReference type="EMBL" id="GGE80572.1"/>
    </source>
</evidence>
<keyword evidence="3" id="KW-1185">Reference proteome</keyword>
<name>A0ABQ1T449_9GAMM</name>
<gene>
    <name evidence="2" type="ORF">GCM10011520_21350</name>
</gene>